<dbReference type="EMBL" id="JABDYC010000005">
    <property type="protein sequence ID" value="MBX5024473.1"/>
    <property type="molecule type" value="Genomic_DNA"/>
</dbReference>
<reference evidence="3" key="1">
    <citation type="submission" date="2020-04" db="EMBL/GenBank/DDBJ databases">
        <title>Global-level population genomics: horizontal gene transfer, symbiosis and evolution in Rhizobia.</title>
        <authorList>
            <person name="Gai Y."/>
        </authorList>
    </citation>
    <scope>NUCLEOTIDE SEQUENCE</scope>
    <source>
        <strain evidence="3">BLR57</strain>
    </source>
</reference>
<dbReference type="Proteomes" id="UP000749740">
    <property type="component" value="Unassembled WGS sequence"/>
</dbReference>
<proteinExistence type="predicted"/>
<evidence type="ECO:0000256" key="1">
    <source>
        <dbReference type="SAM" id="Phobius"/>
    </source>
</evidence>
<dbReference type="RefSeq" id="WP_221133773.1">
    <property type="nucleotide sequence ID" value="NZ_JABDYA010000007.1"/>
</dbReference>
<name>A0A9Q3M9V1_9HYPH</name>
<feature type="transmembrane region" description="Helical" evidence="1">
    <location>
        <begin position="7"/>
        <end position="26"/>
    </location>
</feature>
<organism evidence="3 4">
    <name type="scientific">Rhizobium lentis</name>
    <dbReference type="NCBI Taxonomy" id="1138194"/>
    <lineage>
        <taxon>Bacteria</taxon>
        <taxon>Pseudomonadati</taxon>
        <taxon>Pseudomonadota</taxon>
        <taxon>Alphaproteobacteria</taxon>
        <taxon>Hyphomicrobiales</taxon>
        <taxon>Rhizobiaceae</taxon>
        <taxon>Rhizobium/Agrobacterium group</taxon>
        <taxon>Rhizobium</taxon>
    </lineage>
</organism>
<keyword evidence="1" id="KW-1133">Transmembrane helix</keyword>
<dbReference type="InterPro" id="IPR024402">
    <property type="entry name" value="DUF2726"/>
</dbReference>
<sequence>MHYRQRSMLFAAPWLIIGAAAVGALGDITVADFDKPELLIAALFVGFAIGMAVEQLLAAMRKQAWQERNRSRSEERRNNERILLGPWPQMPAPESLRPVDAADQMRIVMRSQFTIQPLLNKSEARVFRELDSMVIGCNSSWQVMAQVSLGEILRSTDADAYRCINSKRVDLLLVDSNCQPRHVIEYQGGGHHRGTAAARDAVKKEALRRAGVGYHEVVAGHTTPSELRRLVEKLVDKPGVI</sequence>
<keyword evidence="1" id="KW-0472">Membrane</keyword>
<evidence type="ECO:0000313" key="4">
    <source>
        <dbReference type="Proteomes" id="UP000749740"/>
    </source>
</evidence>
<protein>
    <submittedName>
        <fullName evidence="3">DUF2726 domain-containing protein</fullName>
    </submittedName>
</protein>
<comment type="caution">
    <text evidence="3">The sequence shown here is derived from an EMBL/GenBank/DDBJ whole genome shotgun (WGS) entry which is preliminary data.</text>
</comment>
<dbReference type="Pfam" id="PF10881">
    <property type="entry name" value="DUF2726"/>
    <property type="match status" value="1"/>
</dbReference>
<keyword evidence="1" id="KW-0812">Transmembrane</keyword>
<feature type="domain" description="DUF2726" evidence="2">
    <location>
        <begin position="116"/>
        <end position="233"/>
    </location>
</feature>
<dbReference type="AlphaFoldDB" id="A0A9Q3M9V1"/>
<feature type="transmembrane region" description="Helical" evidence="1">
    <location>
        <begin position="38"/>
        <end position="60"/>
    </location>
</feature>
<evidence type="ECO:0000313" key="3">
    <source>
        <dbReference type="EMBL" id="MBX5024473.1"/>
    </source>
</evidence>
<gene>
    <name evidence="3" type="ORF">HJB63_18075</name>
</gene>
<evidence type="ECO:0000259" key="2">
    <source>
        <dbReference type="Pfam" id="PF10881"/>
    </source>
</evidence>
<accession>A0A9Q3M9V1</accession>